<accession>A0ABD8A5U2</accession>
<gene>
    <name evidence="2" type="ORF">R6Y95_05310</name>
</gene>
<dbReference type="InterPro" id="IPR011991">
    <property type="entry name" value="ArsR-like_HTH"/>
</dbReference>
<dbReference type="SUPFAM" id="SSF46785">
    <property type="entry name" value="Winged helix' DNA-binding domain"/>
    <property type="match status" value="1"/>
</dbReference>
<dbReference type="InterPro" id="IPR035965">
    <property type="entry name" value="PAS-like_dom_sf"/>
</dbReference>
<feature type="domain" description="PAS" evidence="1">
    <location>
        <begin position="77"/>
        <end position="148"/>
    </location>
</feature>
<name>A0ABD8A5U2_9EURY</name>
<evidence type="ECO:0000259" key="1">
    <source>
        <dbReference type="PROSITE" id="PS50112"/>
    </source>
</evidence>
<dbReference type="Gene3D" id="1.10.10.10">
    <property type="entry name" value="Winged helix-like DNA-binding domain superfamily/Winged helix DNA-binding domain"/>
    <property type="match status" value="1"/>
</dbReference>
<dbReference type="InterPro" id="IPR005471">
    <property type="entry name" value="Tscrpt_reg_IclR_N"/>
</dbReference>
<evidence type="ECO:0000313" key="3">
    <source>
        <dbReference type="Proteomes" id="UP001626603"/>
    </source>
</evidence>
<dbReference type="Pfam" id="PF09339">
    <property type="entry name" value="HTH_IclR"/>
    <property type="match status" value="1"/>
</dbReference>
<evidence type="ECO:0000313" key="2">
    <source>
        <dbReference type="EMBL" id="WOX54891.1"/>
    </source>
</evidence>
<dbReference type="InterPro" id="IPR036388">
    <property type="entry name" value="WH-like_DNA-bd_sf"/>
</dbReference>
<dbReference type="CDD" id="cd00090">
    <property type="entry name" value="HTH_ARSR"/>
    <property type="match status" value="1"/>
</dbReference>
<dbReference type="CDD" id="cd00130">
    <property type="entry name" value="PAS"/>
    <property type="match status" value="1"/>
</dbReference>
<dbReference type="PROSITE" id="PS50112">
    <property type="entry name" value="PAS"/>
    <property type="match status" value="1"/>
</dbReference>
<dbReference type="InterPro" id="IPR036390">
    <property type="entry name" value="WH_DNA-bd_sf"/>
</dbReference>
<dbReference type="Gene3D" id="3.30.450.20">
    <property type="entry name" value="PAS domain"/>
    <property type="match status" value="1"/>
</dbReference>
<sequence>MTAELGDPHRNLPGSGNGAARILSLLKEEAHGLSISDISRRISLNRSSTAKYLGMLVTAGRVEMCTVGSAKVYLLSSRPSLLELFDYIQESVIVVDADLAVRAINPACCTRLGLVKEETVDRAAVSVSSPFLKELVASETFSRAIRGTEQVSEIRTDSGTGARCLATYVPVVLFNGQYGVAITLRDAPEKLRE</sequence>
<dbReference type="SUPFAM" id="SSF55785">
    <property type="entry name" value="PYP-like sensor domain (PAS domain)"/>
    <property type="match status" value="1"/>
</dbReference>
<dbReference type="Proteomes" id="UP001626603">
    <property type="component" value="Chromosome"/>
</dbReference>
<proteinExistence type="predicted"/>
<dbReference type="AlphaFoldDB" id="A0ABD8A5U2"/>
<dbReference type="EMBL" id="CP137641">
    <property type="protein sequence ID" value="WOX54891.1"/>
    <property type="molecule type" value="Genomic_DNA"/>
</dbReference>
<keyword evidence="3" id="KW-1185">Reference proteome</keyword>
<dbReference type="InterPro" id="IPR000014">
    <property type="entry name" value="PAS"/>
</dbReference>
<reference evidence="2 3" key="1">
    <citation type="submission" date="2023-10" db="EMBL/GenBank/DDBJ databases">
        <title>The complete genome sequence of Methanoculleus palmolei DSM 4273.</title>
        <authorList>
            <person name="Lai S.-J."/>
            <person name="You Y.-T."/>
            <person name="Chen S.-C."/>
        </authorList>
    </citation>
    <scope>NUCLEOTIDE SEQUENCE [LARGE SCALE GENOMIC DNA]</scope>
    <source>
        <strain evidence="2 3">DSM 4273</strain>
    </source>
</reference>
<protein>
    <submittedName>
        <fullName evidence="2">Helix-turn-helix domain-containing protein</fullName>
    </submittedName>
</protein>
<organism evidence="2 3">
    <name type="scientific">Methanoculleus palmolei</name>
    <dbReference type="NCBI Taxonomy" id="72612"/>
    <lineage>
        <taxon>Archaea</taxon>
        <taxon>Methanobacteriati</taxon>
        <taxon>Methanobacteriota</taxon>
        <taxon>Stenosarchaea group</taxon>
        <taxon>Methanomicrobia</taxon>
        <taxon>Methanomicrobiales</taxon>
        <taxon>Methanomicrobiaceae</taxon>
        <taxon>Methanoculleus</taxon>
    </lineage>
</organism>